<feature type="domain" description="RGS" evidence="11">
    <location>
        <begin position="19"/>
        <end position="51"/>
    </location>
</feature>
<dbReference type="Gene3D" id="1.10.167.10">
    <property type="entry name" value="Regulator of G-protein Signalling 4, domain 2"/>
    <property type="match status" value="2"/>
</dbReference>
<dbReference type="InterPro" id="IPR011009">
    <property type="entry name" value="Kinase-like_dom_sf"/>
</dbReference>
<keyword evidence="2 8" id="KW-0723">Serine/threonine-protein kinase</keyword>
<dbReference type="InterPro" id="IPR017441">
    <property type="entry name" value="Protein_kinase_ATP_BS"/>
</dbReference>
<comment type="catalytic activity">
    <reaction evidence="1">
        <text>[G-protein-coupled receptor] + ATP = [G-protein-coupled receptor]-phosphate + ADP + H(+)</text>
        <dbReference type="Rhea" id="RHEA:12008"/>
        <dbReference type="Rhea" id="RHEA-COMP:11260"/>
        <dbReference type="Rhea" id="RHEA-COMP:11261"/>
        <dbReference type="ChEBI" id="CHEBI:15378"/>
        <dbReference type="ChEBI" id="CHEBI:30616"/>
        <dbReference type="ChEBI" id="CHEBI:43176"/>
        <dbReference type="ChEBI" id="CHEBI:68546"/>
        <dbReference type="ChEBI" id="CHEBI:456216"/>
        <dbReference type="EC" id="2.7.11.16"/>
    </reaction>
</comment>
<organism evidence="12 13">
    <name type="scientific">Leptidea sinapis</name>
    <dbReference type="NCBI Taxonomy" id="189913"/>
    <lineage>
        <taxon>Eukaryota</taxon>
        <taxon>Metazoa</taxon>
        <taxon>Ecdysozoa</taxon>
        <taxon>Arthropoda</taxon>
        <taxon>Hexapoda</taxon>
        <taxon>Insecta</taxon>
        <taxon>Pterygota</taxon>
        <taxon>Neoptera</taxon>
        <taxon>Endopterygota</taxon>
        <taxon>Lepidoptera</taxon>
        <taxon>Glossata</taxon>
        <taxon>Ditrysia</taxon>
        <taxon>Papilionoidea</taxon>
        <taxon>Pieridae</taxon>
        <taxon>Dismorphiinae</taxon>
        <taxon>Leptidea</taxon>
    </lineage>
</organism>
<feature type="binding site" evidence="7">
    <location>
        <position position="104"/>
    </location>
    <ligand>
        <name>ATP</name>
        <dbReference type="ChEBI" id="CHEBI:30616"/>
    </ligand>
</feature>
<dbReference type="PROSITE" id="PS50132">
    <property type="entry name" value="RGS"/>
    <property type="match status" value="1"/>
</dbReference>
<dbReference type="InterPro" id="IPR000239">
    <property type="entry name" value="GPCR_kinase"/>
</dbReference>
<evidence type="ECO:0000259" key="10">
    <source>
        <dbReference type="PROSITE" id="PS50011"/>
    </source>
</evidence>
<dbReference type="GO" id="GO:0005737">
    <property type="term" value="C:cytoplasm"/>
    <property type="evidence" value="ECO:0007669"/>
    <property type="project" value="TreeGrafter"/>
</dbReference>
<sequence>MRWRWTRTAGHWLPRCGAKDIFSECVRCVKSFLAGTPFAEFERSMYFHRYLQWKWLEAQPVTQHTFRMYRVLGKGGFGEVCACQVRATGKMYACKKLEKKRIKKRKGEAMVLIEKQILQRINSRFVVNLAYAYETKDALCLVLTIMNGGDLKFHIYNMCGAESGLGLERARFYAAQVIDNERYTFSPDWFSFGCLVYEMIEGRAPFRARKEKVKREEVDRRVKHESEKYSSKFSECSVSLCAALLNKSPASRLGGGGRGGARLVKAHRFFARLNWARLEAGMVRAPFVPDAGRRPAGQGPPVLRAAQLGAPRGRHGAGALRARRESHSIYIMCGAAHQEPGVRRGGARLVKAHRFFARLNWARLEAGMVRAPFVPDFSTVKGVNLDAGDDTFYGKFNTGSVSIPWQAEMIDTGCYAELNQFTTGTSLITLPSYRVLCPQKKIPARLRQVPVPDHLLQPSSPPPESLSPPNEQVTPPIESIITPLESDTALVESITSPLDSDTAPLQVKSLYDAIKPQYDSIKPTFESINPAFDAIKRPHESVKPPIESTLNNKHTPAFS</sequence>
<dbReference type="EMBL" id="FZQP02002537">
    <property type="protein sequence ID" value="VVC96020.1"/>
    <property type="molecule type" value="Genomic_DNA"/>
</dbReference>
<evidence type="ECO:0000313" key="13">
    <source>
        <dbReference type="Proteomes" id="UP000324832"/>
    </source>
</evidence>
<dbReference type="GO" id="GO:0005524">
    <property type="term" value="F:ATP binding"/>
    <property type="evidence" value="ECO:0007669"/>
    <property type="project" value="UniProtKB-UniRule"/>
</dbReference>
<keyword evidence="5 8" id="KW-0418">Kinase</keyword>
<keyword evidence="3 8" id="KW-0808">Transferase</keyword>
<dbReference type="InterPro" id="IPR000719">
    <property type="entry name" value="Prot_kinase_dom"/>
</dbReference>
<reference evidence="12 13" key="1">
    <citation type="submission" date="2017-07" db="EMBL/GenBank/DDBJ databases">
        <authorList>
            <person name="Talla V."/>
            <person name="Backstrom N."/>
        </authorList>
    </citation>
    <scope>NUCLEOTIDE SEQUENCE [LARGE SCALE GENOMIC DNA]</scope>
</reference>
<keyword evidence="6 7" id="KW-0067">ATP-binding</keyword>
<dbReference type="GO" id="GO:0004703">
    <property type="term" value="F:G protein-coupled receptor kinase activity"/>
    <property type="evidence" value="ECO:0007669"/>
    <property type="project" value="UniProtKB-EC"/>
</dbReference>
<dbReference type="PANTHER" id="PTHR24355:SF28">
    <property type="entry name" value="G PROTEIN-COUPLED RECEPTOR KINASE 2"/>
    <property type="match status" value="1"/>
</dbReference>
<keyword evidence="4 7" id="KW-0547">Nucleotide-binding</keyword>
<evidence type="ECO:0000259" key="11">
    <source>
        <dbReference type="PROSITE" id="PS50132"/>
    </source>
</evidence>
<evidence type="ECO:0000313" key="12">
    <source>
        <dbReference type="EMBL" id="VVC96020.1"/>
    </source>
</evidence>
<proteinExistence type="inferred from homology"/>
<comment type="similarity">
    <text evidence="8">Belongs to the protein kinase superfamily. AGC Ser/Thr protein kinase family. GPRK subfamily.</text>
</comment>
<dbReference type="Proteomes" id="UP000324832">
    <property type="component" value="Unassembled WGS sequence"/>
</dbReference>
<feature type="region of interest" description="Disordered" evidence="9">
    <location>
        <begin position="452"/>
        <end position="476"/>
    </location>
</feature>
<feature type="domain" description="Protein kinase" evidence="10">
    <location>
        <begin position="66"/>
        <end position="356"/>
    </location>
</feature>
<dbReference type="GO" id="GO:0007165">
    <property type="term" value="P:signal transduction"/>
    <property type="evidence" value="ECO:0007669"/>
    <property type="project" value="InterPro"/>
</dbReference>
<evidence type="ECO:0000256" key="3">
    <source>
        <dbReference type="ARBA" id="ARBA00022679"/>
    </source>
</evidence>
<gene>
    <name evidence="12" type="ORF">LSINAPIS_LOCUS7615</name>
</gene>
<dbReference type="InterPro" id="IPR016137">
    <property type="entry name" value="RGS"/>
</dbReference>
<protein>
    <recommendedName>
        <fullName evidence="8">G protein-coupled receptor kinase</fullName>
        <ecNumber evidence="8">2.7.11.-</ecNumber>
    </recommendedName>
</protein>
<evidence type="ECO:0000256" key="2">
    <source>
        <dbReference type="ARBA" id="ARBA00022527"/>
    </source>
</evidence>
<dbReference type="Pfam" id="PF00069">
    <property type="entry name" value="Pkinase"/>
    <property type="match status" value="1"/>
</dbReference>
<evidence type="ECO:0000256" key="7">
    <source>
        <dbReference type="PROSITE-ProRule" id="PRU10141"/>
    </source>
</evidence>
<evidence type="ECO:0000256" key="1">
    <source>
        <dbReference type="ARBA" id="ARBA00001256"/>
    </source>
</evidence>
<keyword evidence="13" id="KW-1185">Reference proteome</keyword>
<dbReference type="PROSITE" id="PS50011">
    <property type="entry name" value="PROTEIN_KINASE_DOM"/>
    <property type="match status" value="1"/>
</dbReference>
<dbReference type="Gene3D" id="3.30.200.20">
    <property type="entry name" value="Phosphorylase Kinase, domain 1"/>
    <property type="match status" value="1"/>
</dbReference>
<dbReference type="PRINTS" id="PR00717">
    <property type="entry name" value="GPCRKINASE"/>
</dbReference>
<dbReference type="EC" id="2.7.11.-" evidence="8"/>
<dbReference type="AlphaFoldDB" id="A0A5E4QG74"/>
<dbReference type="PANTHER" id="PTHR24355">
    <property type="entry name" value="G PROTEIN-COUPLED RECEPTOR KINASE/RIBOSOMAL PROTEIN S6 KINASE"/>
    <property type="match status" value="1"/>
</dbReference>
<name>A0A5E4QG74_9NEOP</name>
<evidence type="ECO:0000256" key="6">
    <source>
        <dbReference type="ARBA" id="ARBA00022840"/>
    </source>
</evidence>
<dbReference type="PROSITE" id="PS00107">
    <property type="entry name" value="PROTEIN_KINASE_ATP"/>
    <property type="match status" value="1"/>
</dbReference>
<dbReference type="Gene3D" id="1.10.510.10">
    <property type="entry name" value="Transferase(Phosphotransferase) domain 1"/>
    <property type="match status" value="1"/>
</dbReference>
<dbReference type="InterPro" id="IPR044926">
    <property type="entry name" value="RGS_subdomain_2"/>
</dbReference>
<dbReference type="SUPFAM" id="SSF56112">
    <property type="entry name" value="Protein kinase-like (PK-like)"/>
    <property type="match status" value="1"/>
</dbReference>
<evidence type="ECO:0000256" key="4">
    <source>
        <dbReference type="ARBA" id="ARBA00022741"/>
    </source>
</evidence>
<accession>A0A5E4QG74</accession>
<evidence type="ECO:0000256" key="5">
    <source>
        <dbReference type="ARBA" id="ARBA00022777"/>
    </source>
</evidence>
<evidence type="ECO:0000256" key="9">
    <source>
        <dbReference type="SAM" id="MobiDB-lite"/>
    </source>
</evidence>
<evidence type="ECO:0000256" key="8">
    <source>
        <dbReference type="RuleBase" id="RU000308"/>
    </source>
</evidence>
<dbReference type="GO" id="GO:0009966">
    <property type="term" value="P:regulation of signal transduction"/>
    <property type="evidence" value="ECO:0007669"/>
    <property type="project" value="TreeGrafter"/>
</dbReference>